<dbReference type="PROSITE" id="PS50850">
    <property type="entry name" value="MFS"/>
    <property type="match status" value="1"/>
</dbReference>
<sequence length="545" mass="60084">MASTNLTSEKLPQPTEHIEAAEDGDFKHSDAAVDAATRGQVVTGYETLGVWETINAFKLCTFVCFAMAFSAATDGYQIGINASIIANKGFVARFATQIGKNGAPALASPILAGWSSIMSCGQIVGMVSLPFLSSRYGRKVAMYTYWVILVGSVLTESLARKWQAWLVAKLLAGIGVGCLQSTVPTYISEVAPVRIRGGLLMCYSFWWTLGSFFAQIALQHLNKESPMKYLTPIYTQWAQIGIMILIYVFVPESPAWCVNSDNIDRARRELLKLNRGVKDYNVDQQLQALILAVEHENLIATERKREKWYNIFRGTDGLRTVISSWTNLTQQFIGLTLFGTFGTYFFQQAGLKDPFKIKVITSSIQIATVIVVVLLADRVGRRWIACYGTSLSCLSCVAIGIIGVVPQGKASTYIFVLFACLWNVGLAANGATGWGYIGEISSQRLRPYTAGFAAASTCVIGVVMNNLVPYMTNTNSWNWGLKTGWFYAGVGLPFTLGMWLLIPETAGRSAAELDELFERKIRPWRFHKTKTATQRLTNVSNIGVQ</sequence>
<name>A0A0C3H442_OIDMZ</name>
<dbReference type="InterPro" id="IPR005829">
    <property type="entry name" value="Sugar_transporter_CS"/>
</dbReference>
<accession>A0A0C3H442</accession>
<dbReference type="Gene3D" id="1.20.1250.20">
    <property type="entry name" value="MFS general substrate transporter like domains"/>
    <property type="match status" value="1"/>
</dbReference>
<protein>
    <recommendedName>
        <fullName evidence="7">Major facilitator superfamily (MFS) profile domain-containing protein</fullName>
    </recommendedName>
</protein>
<feature type="transmembrane region" description="Helical" evidence="6">
    <location>
        <begin position="332"/>
        <end position="351"/>
    </location>
</feature>
<evidence type="ECO:0000256" key="4">
    <source>
        <dbReference type="ARBA" id="ARBA00022989"/>
    </source>
</evidence>
<dbReference type="Pfam" id="PF00083">
    <property type="entry name" value="Sugar_tr"/>
    <property type="match status" value="1"/>
</dbReference>
<dbReference type="InterPro" id="IPR020846">
    <property type="entry name" value="MFS_dom"/>
</dbReference>
<evidence type="ECO:0000256" key="3">
    <source>
        <dbReference type="ARBA" id="ARBA00022692"/>
    </source>
</evidence>
<evidence type="ECO:0000313" key="9">
    <source>
        <dbReference type="Proteomes" id="UP000054321"/>
    </source>
</evidence>
<dbReference type="InParanoid" id="A0A0C3H442"/>
<feature type="transmembrane region" description="Helical" evidence="6">
    <location>
        <begin position="111"/>
        <end position="133"/>
    </location>
</feature>
<feature type="transmembrane region" description="Helical" evidence="6">
    <location>
        <begin position="449"/>
        <end position="472"/>
    </location>
</feature>
<proteinExistence type="inferred from homology"/>
<dbReference type="GO" id="GO:0016020">
    <property type="term" value="C:membrane"/>
    <property type="evidence" value="ECO:0007669"/>
    <property type="project" value="UniProtKB-SubCell"/>
</dbReference>
<comment type="similarity">
    <text evidence="2">Belongs to the major facilitator superfamily. Sugar transporter (TC 2.A.1.1) family.</text>
</comment>
<dbReference type="EMBL" id="KN832874">
    <property type="protein sequence ID" value="KIN02976.1"/>
    <property type="molecule type" value="Genomic_DNA"/>
</dbReference>
<evidence type="ECO:0000256" key="1">
    <source>
        <dbReference type="ARBA" id="ARBA00004141"/>
    </source>
</evidence>
<feature type="transmembrane region" description="Helical" evidence="6">
    <location>
        <begin position="412"/>
        <end position="437"/>
    </location>
</feature>
<dbReference type="PROSITE" id="PS00217">
    <property type="entry name" value="SUGAR_TRANSPORT_2"/>
    <property type="match status" value="1"/>
</dbReference>
<evidence type="ECO:0000256" key="6">
    <source>
        <dbReference type="SAM" id="Phobius"/>
    </source>
</evidence>
<dbReference type="InterPro" id="IPR050360">
    <property type="entry name" value="MFS_Sugar_Transporters"/>
</dbReference>
<keyword evidence="3 6" id="KW-0812">Transmembrane</keyword>
<dbReference type="InterPro" id="IPR005828">
    <property type="entry name" value="MFS_sugar_transport-like"/>
</dbReference>
<evidence type="ECO:0000256" key="5">
    <source>
        <dbReference type="ARBA" id="ARBA00023136"/>
    </source>
</evidence>
<feature type="transmembrane region" description="Helical" evidence="6">
    <location>
        <begin position="357"/>
        <end position="376"/>
    </location>
</feature>
<feature type="transmembrane region" description="Helical" evidence="6">
    <location>
        <begin position="199"/>
        <end position="218"/>
    </location>
</feature>
<reference evidence="9" key="2">
    <citation type="submission" date="2015-01" db="EMBL/GenBank/DDBJ databases">
        <title>Evolutionary Origins and Diversification of the Mycorrhizal Mutualists.</title>
        <authorList>
            <consortium name="DOE Joint Genome Institute"/>
            <consortium name="Mycorrhizal Genomics Consortium"/>
            <person name="Kohler A."/>
            <person name="Kuo A."/>
            <person name="Nagy L.G."/>
            <person name="Floudas D."/>
            <person name="Copeland A."/>
            <person name="Barry K.W."/>
            <person name="Cichocki N."/>
            <person name="Veneault-Fourrey C."/>
            <person name="LaButti K."/>
            <person name="Lindquist E.A."/>
            <person name="Lipzen A."/>
            <person name="Lundell T."/>
            <person name="Morin E."/>
            <person name="Murat C."/>
            <person name="Riley R."/>
            <person name="Ohm R."/>
            <person name="Sun H."/>
            <person name="Tunlid A."/>
            <person name="Henrissat B."/>
            <person name="Grigoriev I.V."/>
            <person name="Hibbett D.S."/>
            <person name="Martin F."/>
        </authorList>
    </citation>
    <scope>NUCLEOTIDE SEQUENCE [LARGE SCALE GENOMIC DNA]</scope>
    <source>
        <strain evidence="9">Zn</strain>
    </source>
</reference>
<gene>
    <name evidence="8" type="ORF">OIDMADRAFT_52793</name>
</gene>
<dbReference type="HOGENOM" id="CLU_001265_11_0_1"/>
<dbReference type="PANTHER" id="PTHR48022:SF15">
    <property type="entry name" value="ALPHA-GLUCOSIDE TRANSPORTER, PUTATIVE (AFU_ORTHOLOGUE AFUA_5G00500)-RELATED"/>
    <property type="match status" value="1"/>
</dbReference>
<dbReference type="GO" id="GO:0005351">
    <property type="term" value="F:carbohydrate:proton symporter activity"/>
    <property type="evidence" value="ECO:0007669"/>
    <property type="project" value="TreeGrafter"/>
</dbReference>
<feature type="transmembrane region" description="Helical" evidence="6">
    <location>
        <begin position="484"/>
        <end position="502"/>
    </location>
</feature>
<dbReference type="PANTHER" id="PTHR48022">
    <property type="entry name" value="PLASTIDIC GLUCOSE TRANSPORTER 4"/>
    <property type="match status" value="1"/>
</dbReference>
<keyword evidence="9" id="KW-1185">Reference proteome</keyword>
<dbReference type="AlphaFoldDB" id="A0A0C3H442"/>
<feature type="transmembrane region" description="Helical" evidence="6">
    <location>
        <begin position="383"/>
        <end position="406"/>
    </location>
</feature>
<dbReference type="SUPFAM" id="SSF103473">
    <property type="entry name" value="MFS general substrate transporter"/>
    <property type="match status" value="1"/>
</dbReference>
<evidence type="ECO:0000313" key="8">
    <source>
        <dbReference type="EMBL" id="KIN02976.1"/>
    </source>
</evidence>
<feature type="transmembrane region" description="Helical" evidence="6">
    <location>
        <begin position="238"/>
        <end position="258"/>
    </location>
</feature>
<organism evidence="8 9">
    <name type="scientific">Oidiodendron maius (strain Zn)</name>
    <dbReference type="NCBI Taxonomy" id="913774"/>
    <lineage>
        <taxon>Eukaryota</taxon>
        <taxon>Fungi</taxon>
        <taxon>Dikarya</taxon>
        <taxon>Ascomycota</taxon>
        <taxon>Pezizomycotina</taxon>
        <taxon>Leotiomycetes</taxon>
        <taxon>Leotiomycetes incertae sedis</taxon>
        <taxon>Myxotrichaceae</taxon>
        <taxon>Oidiodendron</taxon>
    </lineage>
</organism>
<dbReference type="InterPro" id="IPR036259">
    <property type="entry name" value="MFS_trans_sf"/>
</dbReference>
<comment type="subcellular location">
    <subcellularLocation>
        <location evidence="1">Membrane</location>
        <topology evidence="1">Multi-pass membrane protein</topology>
    </subcellularLocation>
</comment>
<dbReference type="PROSITE" id="PS00216">
    <property type="entry name" value="SUGAR_TRANSPORT_1"/>
    <property type="match status" value="1"/>
</dbReference>
<evidence type="ECO:0000259" key="7">
    <source>
        <dbReference type="PROSITE" id="PS50850"/>
    </source>
</evidence>
<keyword evidence="4 6" id="KW-1133">Transmembrane helix</keyword>
<evidence type="ECO:0000256" key="2">
    <source>
        <dbReference type="ARBA" id="ARBA00010992"/>
    </source>
</evidence>
<dbReference type="FunFam" id="1.20.1250.20:FF:000594">
    <property type="entry name" value="MFS alpha-glucoside transporter"/>
    <property type="match status" value="1"/>
</dbReference>
<keyword evidence="5 6" id="KW-0472">Membrane</keyword>
<dbReference type="Proteomes" id="UP000054321">
    <property type="component" value="Unassembled WGS sequence"/>
</dbReference>
<reference evidence="8 9" key="1">
    <citation type="submission" date="2014-04" db="EMBL/GenBank/DDBJ databases">
        <authorList>
            <consortium name="DOE Joint Genome Institute"/>
            <person name="Kuo A."/>
            <person name="Martino E."/>
            <person name="Perotto S."/>
            <person name="Kohler A."/>
            <person name="Nagy L.G."/>
            <person name="Floudas D."/>
            <person name="Copeland A."/>
            <person name="Barry K.W."/>
            <person name="Cichocki N."/>
            <person name="Veneault-Fourrey C."/>
            <person name="LaButti K."/>
            <person name="Lindquist E.A."/>
            <person name="Lipzen A."/>
            <person name="Lundell T."/>
            <person name="Morin E."/>
            <person name="Murat C."/>
            <person name="Sun H."/>
            <person name="Tunlid A."/>
            <person name="Henrissat B."/>
            <person name="Grigoriev I.V."/>
            <person name="Hibbett D.S."/>
            <person name="Martin F."/>
            <person name="Nordberg H.P."/>
            <person name="Cantor M.N."/>
            <person name="Hua S.X."/>
        </authorList>
    </citation>
    <scope>NUCLEOTIDE SEQUENCE [LARGE SCALE GENOMIC DNA]</scope>
    <source>
        <strain evidence="8 9">Zn</strain>
    </source>
</reference>
<dbReference type="OrthoDB" id="2544694at2759"/>
<feature type="domain" description="Major facilitator superfamily (MFS) profile" evidence="7">
    <location>
        <begin position="67"/>
        <end position="506"/>
    </location>
</feature>